<dbReference type="EMBL" id="LATX01000994">
    <property type="protein sequence ID" value="KTB44128.1"/>
    <property type="molecule type" value="Genomic_DNA"/>
</dbReference>
<evidence type="ECO:0000313" key="1">
    <source>
        <dbReference type="EMBL" id="KTB44128.1"/>
    </source>
</evidence>
<dbReference type="Proteomes" id="UP000054988">
    <property type="component" value="Unassembled WGS sequence"/>
</dbReference>
<proteinExistence type="predicted"/>
<sequence>MVGGEGPFKKYKVEVEVEVRENQTPSNDESLPMPSLRPLTLLPTPMTLLVDCISALCADWNAILPKIAHSTYVGDASQLNLDICLGTALTNEGLTILCTEGLIQGQTLCQMITIMMMNLMKISEENAEESIYNSGGDANFLFVGADPQKVQRFVEPPSVSKRVATSWQPTLDVPATPVLRSVNEMPDTSYDYDMELYRDGES</sequence>
<comment type="caution">
    <text evidence="1">The sequence shown here is derived from an EMBL/GenBank/DDBJ whole genome shotgun (WGS) entry which is preliminary data.</text>
</comment>
<accession>A0A0W0G6E8</accession>
<name>A0A0W0G6E8_MONRR</name>
<gene>
    <name evidence="1" type="ORF">WG66_3293</name>
</gene>
<reference evidence="1 2" key="1">
    <citation type="submission" date="2015-12" db="EMBL/GenBank/DDBJ databases">
        <title>Draft genome sequence of Moniliophthora roreri, the causal agent of frosty pod rot of cacao.</title>
        <authorList>
            <person name="Aime M.C."/>
            <person name="Diaz-Valderrama J.R."/>
            <person name="Kijpornyongpan T."/>
            <person name="Phillips-Mora W."/>
        </authorList>
    </citation>
    <scope>NUCLEOTIDE SEQUENCE [LARGE SCALE GENOMIC DNA]</scope>
    <source>
        <strain evidence="1 2">MCA 2952</strain>
    </source>
</reference>
<organism evidence="1 2">
    <name type="scientific">Moniliophthora roreri</name>
    <name type="common">Frosty pod rot fungus</name>
    <name type="synonym">Monilia roreri</name>
    <dbReference type="NCBI Taxonomy" id="221103"/>
    <lineage>
        <taxon>Eukaryota</taxon>
        <taxon>Fungi</taxon>
        <taxon>Dikarya</taxon>
        <taxon>Basidiomycota</taxon>
        <taxon>Agaricomycotina</taxon>
        <taxon>Agaricomycetes</taxon>
        <taxon>Agaricomycetidae</taxon>
        <taxon>Agaricales</taxon>
        <taxon>Marasmiineae</taxon>
        <taxon>Marasmiaceae</taxon>
        <taxon>Moniliophthora</taxon>
    </lineage>
</organism>
<protein>
    <submittedName>
        <fullName evidence="1">Uncharacterized protein</fullName>
    </submittedName>
</protein>
<dbReference type="AlphaFoldDB" id="A0A0W0G6E8"/>
<evidence type="ECO:0000313" key="2">
    <source>
        <dbReference type="Proteomes" id="UP000054988"/>
    </source>
</evidence>